<dbReference type="Gene3D" id="1.50.10.140">
    <property type="match status" value="2"/>
</dbReference>
<keyword evidence="2" id="KW-0808">Transferase</keyword>
<dbReference type="EMBL" id="MLBF01000012">
    <property type="protein sequence ID" value="OLN31974.1"/>
    <property type="molecule type" value="Genomic_DNA"/>
</dbReference>
<dbReference type="InterPro" id="IPR037018">
    <property type="entry name" value="GH65_N"/>
</dbReference>
<dbReference type="InterPro" id="IPR008928">
    <property type="entry name" value="6-hairpin_glycosidase_sf"/>
</dbReference>
<dbReference type="InterPro" id="IPR037820">
    <property type="entry name" value="GH94N_NdvB"/>
</dbReference>
<dbReference type="GO" id="GO:0005975">
    <property type="term" value="P:carbohydrate metabolic process"/>
    <property type="evidence" value="ECO:0007669"/>
    <property type="project" value="InterPro"/>
</dbReference>
<dbReference type="InterPro" id="IPR019282">
    <property type="entry name" value="Glycoamylase-like_cons_dom"/>
</dbReference>
<dbReference type="InterPro" id="IPR011013">
    <property type="entry name" value="Gal_mutarotase_sf_dom"/>
</dbReference>
<dbReference type="GO" id="GO:0016757">
    <property type="term" value="F:glycosyltransferase activity"/>
    <property type="evidence" value="ECO:0007669"/>
    <property type="project" value="UniProtKB-KW"/>
</dbReference>
<sequence length="2861" mass="327957">MLEQNVLNSEELKQRAHTLALENITVYHRRGSTPFRKLRKIVEQLEAYSHEFEVDESAGFPLLPAMEWLMDHVDLFKEQNLNVEKNLSPSYYRRLPKWDVKSSQTRISVILQNFLQNMGGQASLPMLSQYIRAFQEISTLTMGELWSIPLFLRISLLEELGDLFEEVFERHKARKQAEELFQKWVPHLADQDKLSFEIEQTTSDLSVLPTVFVVYIIGRLRDYGEEGIPIRQWIERKIGLQTEGIEKLMGHEHQLQANYRVKAGNLISSLRNVSRWKWEEQFESLSTVERILENDPSRIYLLMDFASRDQLRHAVEHIAKTLKVQECLIAQTAVSLAGKFPTMLPCEKVPQKHVGYYLIDQGKDELYVALQARRNIWCNPLLRLKRHPTFTFLSSVLILAMFTLVVFWKIVGGFWTQTIWTGVALSLVLLVPASEWSLSIVNSLIQRCFPPKPLLRLEFKEGVTSEAATMVVIPTFLSSETDVQTLLHHIEVHHLANQDPHVHFAILGDFRDACEETLPQDGQILQTARLLLEDLNHKYPCQEGSTFYLLVRKRLWNPKEGVWMGWERKRGKLTEFNALLLGDQTTSFTDILGDTNIFPKIRYVITLDSDTELPRDAAKRLIGTMAHPLNIPLLNEDQTRVVRGYGLLQPRILVKHESLYRSRLAYWFAGVTGIDPYTFAVSDPYQDLFGHGIFTGKGIYDLTVFDKILSHRFPDNTVLSHDLLEGGFLRAGLVTDIELMDDFPSNYYSYLQRMHRWVRGDWQLLRWFSPLVRNRRGTRLWVDLPIITRWQMIDNLRRSLLDPILLGLTISSSLGLPGWKMGWLGIVISTIAIPFFIHSLNSFKQRLKWRWRWRNLLGILGQIAVTVVMLPFKSAILLDAILRTLYRLLFSKKHLLEWVTAADIERQTPKTVGVFICRLSKGYFFVVLLLLGTLFSERDMAKLGLGIGSLWMFGPFLAYWLSKPQLDKKTEMMPDERNYVRALAYDTWRFFEHVVQEADNWLPPDNLQVDPPRGIAHRTSPTNIGLLLGSTMVARDLGYLTTTELMDRLEHTLDSLEAMQRWQGHFYNWYDTCTLEPLLPLYVSTVDSGNMVAYLLTVKQGVKEWGTNPLVDQATILGMLDRITKEEQDDDKVGVELKAWKQQLEDALQEQSISYMSWYRLLLEANVEQFPFLIQQRVDLAITELKELIPSLELIEQMGKQDFTAQGNSEVASAQEQVARLGSLWEEAQTLPELVEITRESLKHSGEMSGEFALQWREALEKGLLTLAKCLARIETLQTRLEKMAIEPDFRPLYNEKIRFMAIGYNVSSQQRDNSYYDLMASEARQASFMGIALGQLPTEHWFALGRTLTMVGRETALLSWTGTMFEYLMPLLLMNRYRDTLWDETYRSIVKKHISYATNLGLPWGISESGFYAFDFEMNYQYQAFGVPFLGLKRGLGYERVIAPYATVLASLIDFKAAFKNLNVLEKLGARGEYGFYEALDFTKERLPETEQNVSIKSFMAHHQGMSLVALSHSLMDRPLSSRFHADSRIQAIELLLQERISQKPVVLNRWKWTAPRSPRAKDENEFERRFYSADTPMPEARILSNGRYVVMLTSSGSGFSRFGELAVSRWRENPAKDPWGSFFYINDLTEHKIWSATYQPCHDRSASDEMSFSLEKVTYTRTNGDIHTLTEVSVSPEWDAEIRRITFTNQGQEAHVLEVTSYSEVVLAPQAADDAHPAFNKLFVHTEFSDQPEALLAHRRGRTPEEHFPWLAHSVSVEGKTVGVLEYETDRARFLGRGQFYDRPKAVVENQRLSGTLGSVLDPILALRRRVEVPPGKKVRLTFVTGVAETREKVLTMIQHLSSPHQVDHTLELAWTRSRIELRYLNLSTRQADIYQWMLSQIFYFNPLRTMRAQSILQNRKGQSALWNYGISGDIPLVIIHVSEVENLDLVSSVLLAHEYWRLRGLKVDLLILNDFAGSYEQPLTEALRHLVFASSDRDFLDRPGGVFIRSSNSMPVEDKILFSTVARISLKADGGNLAKQLTAPKVEGNLPAVFVPKVSSWIPERIGPPNYAKDLAFFNGLGGFVAGGHEYAIYLNDHKLTPVPWSNILANPSFGTQISESGAGYTWAENSRENKLTPWNNDPVMDLPGEVGYLRDEDSGEFWSLTCFPIHEEDPYTVYHGWGYSRFEHTSHGIFQAGLVFVPLKDSLKVWQVTLRNLGQEARQISLTYYVEWVLGVQREVNAPFIITEIDEGSGALLARNIYQEVFPDRKAFLWVQTVGEKPNRTWTGDRMEFLGRHGSLKKPAALSRVALSNSSGMMYNSCGAIQVTLTLDPGEEKQVLVLLGQARSGEEVTGLTSSYVEPLTVAKKFQEVQNFWAHLVKGVQVVTPDKSMDLMLNGWLLYQTLSCRMWARSAFYQAGGAYGFRDQLQDSLALLHVSPELTKEQILRHAAHQFKEGDVQHWWHEETKRGIRTKFSDDLLWLPYSVLRYLEHTQDEELLVQEVYFLEDLPLGPDEDERYSETKISTERASLFEHCLRAIERSLHFGSHGLPLMGTGDWNDGMNRVGREGKGESVWLGWFLYTILEGFSELCERWKAGDIALRYRQVAEELAGNLNEKAWDGQWYRRAYFDNGQSLGSAENQECQIDAIAQAWSVISGAAPSEKAKLAMMAVDRELVNREYSLVRLLTPPFEKTDPSPGYIQGYPPGVRENGGQYTHGVIWSIIAWAKLGEGDKAWELFQMINPINHALTPSEVLRYKVEPYVIAADVYSTEPNIGRGGWTWYTGAAGWMYQAGVEWILGLQRRGERLYLIPCIPKAWGEYSMIYRFKQTTYQIQVQNHLHKSTGGSRLELDGRELELSEPYISLTEDGLDHVVRLVL</sequence>
<dbReference type="CDD" id="cd11756">
    <property type="entry name" value="GH94N_ChvB_NdvB_1_like"/>
    <property type="match status" value="1"/>
</dbReference>
<keyword evidence="3" id="KW-1133">Transmembrane helix</keyword>
<feature type="transmembrane region" description="Helical" evidence="3">
    <location>
        <begin position="912"/>
        <end position="931"/>
    </location>
</feature>
<feature type="domain" description="Glycosyl hydrolase 94 catalytic" evidence="6">
    <location>
        <begin position="2359"/>
        <end position="2783"/>
    </location>
</feature>
<keyword evidence="3" id="KW-0472">Membrane</keyword>
<evidence type="ECO:0000259" key="4">
    <source>
        <dbReference type="Pfam" id="PF06165"/>
    </source>
</evidence>
<dbReference type="GO" id="GO:0030246">
    <property type="term" value="F:carbohydrate binding"/>
    <property type="evidence" value="ECO:0007669"/>
    <property type="project" value="InterPro"/>
</dbReference>
<dbReference type="Gene3D" id="2.70.98.40">
    <property type="entry name" value="Glycoside hydrolase, family 65, N-terminal domain"/>
    <property type="match status" value="2"/>
</dbReference>
<dbReference type="InterPro" id="IPR010383">
    <property type="entry name" value="Glyco_hydrolase_94_b-supersand"/>
</dbReference>
<evidence type="ECO:0000256" key="3">
    <source>
        <dbReference type="SAM" id="Phobius"/>
    </source>
</evidence>
<keyword evidence="1" id="KW-0328">Glycosyltransferase</keyword>
<dbReference type="Pfam" id="PF17167">
    <property type="entry name" value="Glyco_hydro_94"/>
    <property type="match status" value="1"/>
</dbReference>
<dbReference type="RefSeq" id="WP_075364713.1">
    <property type="nucleotide sequence ID" value="NZ_MLBF01000012.1"/>
</dbReference>
<feature type="transmembrane region" description="Helical" evidence="3">
    <location>
        <begin position="390"/>
        <end position="408"/>
    </location>
</feature>
<evidence type="ECO:0000313" key="7">
    <source>
        <dbReference type="EMBL" id="OLN31974.1"/>
    </source>
</evidence>
<evidence type="ECO:0000256" key="2">
    <source>
        <dbReference type="ARBA" id="ARBA00022679"/>
    </source>
</evidence>
<dbReference type="Pfam" id="PF06165">
    <property type="entry name" value="GH94_b-supersand"/>
    <property type="match status" value="2"/>
</dbReference>
<dbReference type="InterPro" id="IPR012341">
    <property type="entry name" value="6hp_glycosidase-like_sf"/>
</dbReference>
<dbReference type="Gene3D" id="2.60.420.10">
    <property type="entry name" value="Maltose phosphorylase, domain 3"/>
    <property type="match status" value="1"/>
</dbReference>
<feature type="transmembrane region" description="Helical" evidence="3">
    <location>
        <begin position="822"/>
        <end position="843"/>
    </location>
</feature>
<evidence type="ECO:0000256" key="1">
    <source>
        <dbReference type="ARBA" id="ARBA00022676"/>
    </source>
</evidence>
<protein>
    <submittedName>
        <fullName evidence="7">Cyclic beta-1,2-glucan synthase</fullName>
    </submittedName>
</protein>
<feature type="domain" description="Glycoamylase-like" evidence="5">
    <location>
        <begin position="1316"/>
        <end position="1513"/>
    </location>
</feature>
<dbReference type="Gene3D" id="1.50.10.10">
    <property type="match status" value="1"/>
</dbReference>
<dbReference type="Proteomes" id="UP000186102">
    <property type="component" value="Unassembled WGS sequence"/>
</dbReference>
<feature type="domain" description="Glycosyl hydrolase 94 supersandwich" evidence="4">
    <location>
        <begin position="1573"/>
        <end position="1845"/>
    </location>
</feature>
<dbReference type="PANTHER" id="PTHR37469">
    <property type="entry name" value="CELLOBIONIC ACID PHOSPHORYLASE-RELATED"/>
    <property type="match status" value="1"/>
</dbReference>
<feature type="transmembrane region" description="Helical" evidence="3">
    <location>
        <begin position="414"/>
        <end position="433"/>
    </location>
</feature>
<dbReference type="SUPFAM" id="SSF74650">
    <property type="entry name" value="Galactose mutarotase-like"/>
    <property type="match status" value="2"/>
</dbReference>
<accession>A0A1Q8QXA7</accession>
<keyword evidence="8" id="KW-1185">Reference proteome</keyword>
<dbReference type="CDD" id="cd11753">
    <property type="entry name" value="GH94N_ChvB_NdvB_2_like"/>
    <property type="match status" value="1"/>
</dbReference>
<name>A0A1Q8QXA7_9FIRM</name>
<evidence type="ECO:0000259" key="6">
    <source>
        <dbReference type="Pfam" id="PF17167"/>
    </source>
</evidence>
<dbReference type="OrthoDB" id="9769991at2"/>
<dbReference type="SUPFAM" id="SSF48208">
    <property type="entry name" value="Six-hairpin glycosidases"/>
    <property type="match status" value="1"/>
</dbReference>
<proteinExistence type="predicted"/>
<organism evidence="7 8">
    <name type="scientific">Desulfosporosinus metallidurans</name>
    <dbReference type="NCBI Taxonomy" id="1888891"/>
    <lineage>
        <taxon>Bacteria</taxon>
        <taxon>Bacillati</taxon>
        <taxon>Bacillota</taxon>
        <taxon>Clostridia</taxon>
        <taxon>Eubacteriales</taxon>
        <taxon>Desulfitobacteriaceae</taxon>
        <taxon>Desulfosporosinus</taxon>
    </lineage>
</organism>
<feature type="transmembrane region" description="Helical" evidence="3">
    <location>
        <begin position="943"/>
        <end position="962"/>
    </location>
</feature>
<dbReference type="InterPro" id="IPR033432">
    <property type="entry name" value="GH94_catalytic"/>
</dbReference>
<keyword evidence="3" id="KW-0812">Transmembrane</keyword>
<evidence type="ECO:0000259" key="5">
    <source>
        <dbReference type="Pfam" id="PF10091"/>
    </source>
</evidence>
<dbReference type="PANTHER" id="PTHR37469:SF2">
    <property type="entry name" value="CELLOBIONIC ACID PHOSPHORYLASE"/>
    <property type="match status" value="1"/>
</dbReference>
<feature type="transmembrane region" description="Helical" evidence="3">
    <location>
        <begin position="855"/>
        <end position="878"/>
    </location>
</feature>
<comment type="caution">
    <text evidence="7">The sequence shown here is derived from an EMBL/GenBank/DDBJ whole genome shotgun (WGS) entry which is preliminary data.</text>
</comment>
<evidence type="ECO:0000313" key="8">
    <source>
        <dbReference type="Proteomes" id="UP000186102"/>
    </source>
</evidence>
<dbReference type="InterPro" id="IPR052047">
    <property type="entry name" value="GH94_Enzymes"/>
</dbReference>
<dbReference type="SMART" id="SM01068">
    <property type="entry name" value="CBM_X"/>
    <property type="match status" value="2"/>
</dbReference>
<dbReference type="STRING" id="1888891.DSOL_2067"/>
<feature type="domain" description="Glycosyl hydrolase 94 supersandwich" evidence="4">
    <location>
        <begin position="2073"/>
        <end position="2344"/>
    </location>
</feature>
<reference evidence="7 8" key="1">
    <citation type="submission" date="2016-09" db="EMBL/GenBank/DDBJ databases">
        <title>Complete genome of Desulfosporosinus sp. OL.</title>
        <authorList>
            <person name="Mardanov A."/>
            <person name="Beletsky A."/>
            <person name="Panova A."/>
            <person name="Karnachuk O."/>
            <person name="Ravin N."/>
        </authorList>
    </citation>
    <scope>NUCLEOTIDE SEQUENCE [LARGE SCALE GENOMIC DNA]</scope>
    <source>
        <strain evidence="7 8">OL</strain>
    </source>
</reference>
<dbReference type="Pfam" id="PF10091">
    <property type="entry name" value="Glycoamylase"/>
    <property type="match status" value="1"/>
</dbReference>
<gene>
    <name evidence="7" type="ORF">DSOL_2067</name>
</gene>
<dbReference type="InterPro" id="IPR037824">
    <property type="entry name" value="GH94N_2_NdvB"/>
</dbReference>